<dbReference type="EMBL" id="LAZR01055254">
    <property type="protein sequence ID" value="KKK76790.1"/>
    <property type="molecule type" value="Genomic_DNA"/>
</dbReference>
<reference evidence="1" key="1">
    <citation type="journal article" date="2015" name="Nature">
        <title>Complex archaea that bridge the gap between prokaryotes and eukaryotes.</title>
        <authorList>
            <person name="Spang A."/>
            <person name="Saw J.H."/>
            <person name="Jorgensen S.L."/>
            <person name="Zaremba-Niedzwiedzka K."/>
            <person name="Martijn J."/>
            <person name="Lind A.E."/>
            <person name="van Eijk R."/>
            <person name="Schleper C."/>
            <person name="Guy L."/>
            <person name="Ettema T.J."/>
        </authorList>
    </citation>
    <scope>NUCLEOTIDE SEQUENCE</scope>
</reference>
<gene>
    <name evidence="1" type="ORF">LCGC14_2860090</name>
</gene>
<feature type="non-terminal residue" evidence="1">
    <location>
        <position position="1"/>
    </location>
</feature>
<evidence type="ECO:0000313" key="1">
    <source>
        <dbReference type="EMBL" id="KKK76790.1"/>
    </source>
</evidence>
<organism evidence="1">
    <name type="scientific">marine sediment metagenome</name>
    <dbReference type="NCBI Taxonomy" id="412755"/>
    <lineage>
        <taxon>unclassified sequences</taxon>
        <taxon>metagenomes</taxon>
        <taxon>ecological metagenomes</taxon>
    </lineage>
</organism>
<proteinExistence type="predicted"/>
<protein>
    <submittedName>
        <fullName evidence="1">Uncharacterized protein</fullName>
    </submittedName>
</protein>
<name>A0A0F8YSL3_9ZZZZ</name>
<accession>A0A0F8YSL3</accession>
<dbReference type="AlphaFoldDB" id="A0A0F8YSL3"/>
<comment type="caution">
    <text evidence="1">The sequence shown here is derived from an EMBL/GenBank/DDBJ whole genome shotgun (WGS) entry which is preliminary data.</text>
</comment>
<sequence>KKHPVDIYFFWRIGIKDIEKGKINNSFTDWVGDNIKKQVIMNLTKIRYRNKRILITPFLFHEF</sequence>